<dbReference type="Pfam" id="PF26335">
    <property type="entry name" value="ARB_00930_C"/>
    <property type="match status" value="1"/>
</dbReference>
<evidence type="ECO:0000256" key="2">
    <source>
        <dbReference type="SAM" id="SignalP"/>
    </source>
</evidence>
<dbReference type="InterPro" id="IPR001466">
    <property type="entry name" value="Beta-lactam-related"/>
</dbReference>
<keyword evidence="2" id="KW-0732">Signal</keyword>
<dbReference type="InterPro" id="IPR051478">
    <property type="entry name" value="Beta-lactamase-like_AB/R"/>
</dbReference>
<dbReference type="EMBL" id="KV907510">
    <property type="protein sequence ID" value="OOF91482.1"/>
    <property type="molecule type" value="Genomic_DNA"/>
</dbReference>
<dbReference type="PANTHER" id="PTHR22935:SF95">
    <property type="entry name" value="BETA-LACTAMASE-LIKE 1-RELATED"/>
    <property type="match status" value="1"/>
</dbReference>
<keyword evidence="6" id="KW-1185">Reference proteome</keyword>
<dbReference type="Gene3D" id="3.40.710.10">
    <property type="entry name" value="DD-peptidase/beta-lactamase superfamily"/>
    <property type="match status" value="1"/>
</dbReference>
<dbReference type="Proteomes" id="UP000188318">
    <property type="component" value="Unassembled WGS sequence"/>
</dbReference>
<organism evidence="5 6">
    <name type="scientific">Aspergillus carbonarius (strain ITEM 5010)</name>
    <dbReference type="NCBI Taxonomy" id="602072"/>
    <lineage>
        <taxon>Eukaryota</taxon>
        <taxon>Fungi</taxon>
        <taxon>Dikarya</taxon>
        <taxon>Ascomycota</taxon>
        <taxon>Pezizomycotina</taxon>
        <taxon>Eurotiomycetes</taxon>
        <taxon>Eurotiomycetidae</taxon>
        <taxon>Eurotiales</taxon>
        <taxon>Aspergillaceae</taxon>
        <taxon>Aspergillus</taxon>
        <taxon>Aspergillus subgen. Circumdati</taxon>
    </lineage>
</organism>
<dbReference type="InterPro" id="IPR058664">
    <property type="entry name" value="ARB_00930-like_C"/>
</dbReference>
<dbReference type="OrthoDB" id="10250282at2759"/>
<comment type="similarity">
    <text evidence="1">Belongs to the beta-lactamase family.</text>
</comment>
<evidence type="ECO:0000259" key="3">
    <source>
        <dbReference type="Pfam" id="PF00144"/>
    </source>
</evidence>
<evidence type="ECO:0000313" key="5">
    <source>
        <dbReference type="EMBL" id="OOF91482.1"/>
    </source>
</evidence>
<evidence type="ECO:0000256" key="1">
    <source>
        <dbReference type="ARBA" id="ARBA00038473"/>
    </source>
</evidence>
<dbReference type="OMA" id="WEIFRTD"/>
<dbReference type="AlphaFoldDB" id="A0A1R3RAI1"/>
<evidence type="ECO:0000259" key="4">
    <source>
        <dbReference type="Pfam" id="PF26335"/>
    </source>
</evidence>
<dbReference type="Pfam" id="PF00144">
    <property type="entry name" value="Beta-lactamase"/>
    <property type="match status" value="1"/>
</dbReference>
<dbReference type="PANTHER" id="PTHR22935">
    <property type="entry name" value="PENICILLIN-BINDING PROTEIN"/>
    <property type="match status" value="1"/>
</dbReference>
<accession>A0A1R3RAI1</accession>
<evidence type="ECO:0000313" key="6">
    <source>
        <dbReference type="Proteomes" id="UP000188318"/>
    </source>
</evidence>
<dbReference type="STRING" id="602072.A0A1R3RAI1"/>
<feature type="signal peptide" evidence="2">
    <location>
        <begin position="1"/>
        <end position="19"/>
    </location>
</feature>
<reference evidence="6" key="1">
    <citation type="journal article" date="2017" name="Genome Biol.">
        <title>Comparative genomics reveals high biological diversity and specific adaptations in the industrially and medically important fungal genus Aspergillus.</title>
        <authorList>
            <person name="de Vries R.P."/>
            <person name="Riley R."/>
            <person name="Wiebenga A."/>
            <person name="Aguilar-Osorio G."/>
            <person name="Amillis S."/>
            <person name="Uchima C.A."/>
            <person name="Anderluh G."/>
            <person name="Asadollahi M."/>
            <person name="Askin M."/>
            <person name="Barry K."/>
            <person name="Battaglia E."/>
            <person name="Bayram O."/>
            <person name="Benocci T."/>
            <person name="Braus-Stromeyer S.A."/>
            <person name="Caldana C."/>
            <person name="Canovas D."/>
            <person name="Cerqueira G.C."/>
            <person name="Chen F."/>
            <person name="Chen W."/>
            <person name="Choi C."/>
            <person name="Clum A."/>
            <person name="Dos Santos R.A."/>
            <person name="Damasio A.R."/>
            <person name="Diallinas G."/>
            <person name="Emri T."/>
            <person name="Fekete E."/>
            <person name="Flipphi M."/>
            <person name="Freyberg S."/>
            <person name="Gallo A."/>
            <person name="Gournas C."/>
            <person name="Habgood R."/>
            <person name="Hainaut M."/>
            <person name="Harispe M.L."/>
            <person name="Henrissat B."/>
            <person name="Hilden K.S."/>
            <person name="Hope R."/>
            <person name="Hossain A."/>
            <person name="Karabika E."/>
            <person name="Karaffa L."/>
            <person name="Karanyi Z."/>
            <person name="Krasevec N."/>
            <person name="Kuo A."/>
            <person name="Kusch H."/>
            <person name="LaButti K."/>
            <person name="Lagendijk E.L."/>
            <person name="Lapidus A."/>
            <person name="Levasseur A."/>
            <person name="Lindquist E."/>
            <person name="Lipzen A."/>
            <person name="Logrieco A.F."/>
            <person name="MacCabe A."/>
            <person name="Maekelae M.R."/>
            <person name="Malavazi I."/>
            <person name="Melin P."/>
            <person name="Meyer V."/>
            <person name="Mielnichuk N."/>
            <person name="Miskei M."/>
            <person name="Molnar A.P."/>
            <person name="Mule G."/>
            <person name="Ngan C.Y."/>
            <person name="Orejas M."/>
            <person name="Orosz E."/>
            <person name="Ouedraogo J.P."/>
            <person name="Overkamp K.M."/>
            <person name="Park H.-S."/>
            <person name="Perrone G."/>
            <person name="Piumi F."/>
            <person name="Punt P.J."/>
            <person name="Ram A.F."/>
            <person name="Ramon A."/>
            <person name="Rauscher S."/>
            <person name="Record E."/>
            <person name="Riano-Pachon D.M."/>
            <person name="Robert V."/>
            <person name="Roehrig J."/>
            <person name="Ruller R."/>
            <person name="Salamov A."/>
            <person name="Salih N.S."/>
            <person name="Samson R.A."/>
            <person name="Sandor E."/>
            <person name="Sanguinetti M."/>
            <person name="Schuetze T."/>
            <person name="Sepcic K."/>
            <person name="Shelest E."/>
            <person name="Sherlock G."/>
            <person name="Sophianopoulou V."/>
            <person name="Squina F.M."/>
            <person name="Sun H."/>
            <person name="Susca A."/>
            <person name="Todd R.B."/>
            <person name="Tsang A."/>
            <person name="Unkles S.E."/>
            <person name="van de Wiele N."/>
            <person name="van Rossen-Uffink D."/>
            <person name="Oliveira J.V."/>
            <person name="Vesth T.C."/>
            <person name="Visser J."/>
            <person name="Yu J.-H."/>
            <person name="Zhou M."/>
            <person name="Andersen M.R."/>
            <person name="Archer D.B."/>
            <person name="Baker S.E."/>
            <person name="Benoit I."/>
            <person name="Brakhage A.A."/>
            <person name="Braus G.H."/>
            <person name="Fischer R."/>
            <person name="Frisvad J.C."/>
            <person name="Goldman G.H."/>
            <person name="Houbraken J."/>
            <person name="Oakley B."/>
            <person name="Pocsi I."/>
            <person name="Scazzocchio C."/>
            <person name="Seiboth B."/>
            <person name="vanKuyk P.A."/>
            <person name="Wortman J."/>
            <person name="Dyer P.S."/>
            <person name="Grigoriev I.V."/>
        </authorList>
    </citation>
    <scope>NUCLEOTIDE SEQUENCE [LARGE SCALE GENOMIC DNA]</scope>
    <source>
        <strain evidence="6">ITEM 5010</strain>
    </source>
</reference>
<gene>
    <name evidence="5" type="ORF">ASPCADRAFT_134037</name>
</gene>
<proteinExistence type="inferred from homology"/>
<feature type="domain" description="Beta-lactamase-related" evidence="3">
    <location>
        <begin position="76"/>
        <end position="377"/>
    </location>
</feature>
<protein>
    <submittedName>
        <fullName evidence="5">Uncharacterized protein</fullName>
    </submittedName>
</protein>
<dbReference type="PROSITE" id="PS51257">
    <property type="entry name" value="PROKAR_LIPOPROTEIN"/>
    <property type="match status" value="1"/>
</dbReference>
<sequence length="561" mass="59735">MKLVYSLPVLLPLVTQALASCEPEIPFHPPTYTPDSLATVFTHVDAAIQALIAAGVFNSTSFSVQIASREGPLHAVYHAGLDTANPVHGSSAYRIASNTKLFTALGILQEEAAGRLSLDDRITKFVPALRGIGDPIQWEKITLRTLLAHLSGIPDNYAEDDLVLSLSDPTVVGLPPVTAAEAAGFPTCEGFSDYQTACSVTDLLDWVETASPVFPPKVEVSYSNVGFDLLGLVLANVSNTTYEQYVQRAILQPLNLTDTSFTPPATGVAIADSYWGVDLGAGNPSGGLYSSANDMITFLRYALVHANRITPALNWFLPAAYSSGAHSFLGYPWEIFRTPAILPNSSRSVTMNTKGGGLTGYYSYSFILPVYDLVLFMGVAGDLTGLNDLLADVVDPIVVGAEALAQTQLQATYAGTYVAPDTSLNSSITLSHSLQQSLYISEWVSNGTDVLAALIPLVATQAGTGDNIYFQIIPTFETRTAADGGVGEVWRLINVMEGNGGDSELRGNATSLWADYCVSNIDPLAYAGVALNEVVFWRAGNASAPVTEVELSAFRVVLAKE</sequence>
<feature type="domain" description="Beta-lactamase-like ARB-00930-like C-terminal" evidence="4">
    <location>
        <begin position="405"/>
        <end position="560"/>
    </location>
</feature>
<dbReference type="InterPro" id="IPR012338">
    <property type="entry name" value="Beta-lactam/transpept-like"/>
</dbReference>
<name>A0A1R3RAI1_ASPC5</name>
<dbReference type="SUPFAM" id="SSF56601">
    <property type="entry name" value="beta-lactamase/transpeptidase-like"/>
    <property type="match status" value="1"/>
</dbReference>
<dbReference type="VEuPathDB" id="FungiDB:ASPCADRAFT_134037"/>
<feature type="chain" id="PRO_5012661358" evidence="2">
    <location>
        <begin position="20"/>
        <end position="561"/>
    </location>
</feature>